<dbReference type="PANTHER" id="PTHR46797:SF1">
    <property type="entry name" value="METHYLPHOSPHONATE SYNTHASE"/>
    <property type="match status" value="1"/>
</dbReference>
<dbReference type="CDD" id="cd02209">
    <property type="entry name" value="cupin_XRE_C"/>
    <property type="match status" value="1"/>
</dbReference>
<comment type="caution">
    <text evidence="3">The sequence shown here is derived from an EMBL/GenBank/DDBJ whole genome shotgun (WGS) entry which is preliminary data.</text>
</comment>
<dbReference type="GO" id="GO:0005829">
    <property type="term" value="C:cytosol"/>
    <property type="evidence" value="ECO:0007669"/>
    <property type="project" value="TreeGrafter"/>
</dbReference>
<proteinExistence type="predicted"/>
<evidence type="ECO:0000256" key="1">
    <source>
        <dbReference type="ARBA" id="ARBA00023125"/>
    </source>
</evidence>
<dbReference type="PANTHER" id="PTHR46797">
    <property type="entry name" value="HTH-TYPE TRANSCRIPTIONAL REGULATOR"/>
    <property type="match status" value="1"/>
</dbReference>
<protein>
    <recommendedName>
        <fullName evidence="2">HTH cro/C1-type domain-containing protein</fullName>
    </recommendedName>
</protein>
<dbReference type="AlphaFoldDB" id="A0A0F9TLY1"/>
<dbReference type="InterPro" id="IPR001387">
    <property type="entry name" value="Cro/C1-type_HTH"/>
</dbReference>
<dbReference type="SUPFAM" id="SSF51182">
    <property type="entry name" value="RmlC-like cupins"/>
    <property type="match status" value="1"/>
</dbReference>
<evidence type="ECO:0000313" key="3">
    <source>
        <dbReference type="EMBL" id="KKN50086.1"/>
    </source>
</evidence>
<dbReference type="Gene3D" id="2.60.120.10">
    <property type="entry name" value="Jelly Rolls"/>
    <property type="match status" value="1"/>
</dbReference>
<reference evidence="3" key="1">
    <citation type="journal article" date="2015" name="Nature">
        <title>Complex archaea that bridge the gap between prokaryotes and eukaryotes.</title>
        <authorList>
            <person name="Spang A."/>
            <person name="Saw J.H."/>
            <person name="Jorgensen S.L."/>
            <person name="Zaremba-Niedzwiedzka K."/>
            <person name="Martijn J."/>
            <person name="Lind A.E."/>
            <person name="van Eijk R."/>
            <person name="Schleper C."/>
            <person name="Guy L."/>
            <person name="Ettema T.J."/>
        </authorList>
    </citation>
    <scope>NUCLEOTIDE SEQUENCE</scope>
</reference>
<dbReference type="InterPro" id="IPR011051">
    <property type="entry name" value="RmlC_Cupin_sf"/>
</dbReference>
<dbReference type="CDD" id="cd00093">
    <property type="entry name" value="HTH_XRE"/>
    <property type="match status" value="1"/>
</dbReference>
<dbReference type="SMART" id="SM00530">
    <property type="entry name" value="HTH_XRE"/>
    <property type="match status" value="1"/>
</dbReference>
<sequence>MEKRIQKRIREYRKERGLTLRQLAEKAGCTPSYISQVEKELTLPSLSMVGRLAAALNIPVIDLFSDISDADQSNWHLRKADRKIINYPDGKVSSQLLVTRIATKRMEPLISAISPGGSSDETEEITHPIGTEEFVLVIKGEINFSINDKEIRLREGDTLNFDGTLPHRWVNNGKKTAEVLFVFSPPIW</sequence>
<name>A0A0F9TLY1_9ZZZZ</name>
<dbReference type="PROSITE" id="PS50943">
    <property type="entry name" value="HTH_CROC1"/>
    <property type="match status" value="1"/>
</dbReference>
<accession>A0A0F9TLY1</accession>
<dbReference type="Pfam" id="PF01381">
    <property type="entry name" value="HTH_3"/>
    <property type="match status" value="1"/>
</dbReference>
<dbReference type="InterPro" id="IPR013096">
    <property type="entry name" value="Cupin_2"/>
</dbReference>
<feature type="domain" description="HTH cro/C1-type" evidence="2">
    <location>
        <begin position="9"/>
        <end position="63"/>
    </location>
</feature>
<dbReference type="InterPro" id="IPR010982">
    <property type="entry name" value="Lambda_DNA-bd_dom_sf"/>
</dbReference>
<dbReference type="Gene3D" id="1.10.260.40">
    <property type="entry name" value="lambda repressor-like DNA-binding domains"/>
    <property type="match status" value="1"/>
</dbReference>
<evidence type="ECO:0000259" key="2">
    <source>
        <dbReference type="PROSITE" id="PS50943"/>
    </source>
</evidence>
<dbReference type="InterPro" id="IPR050807">
    <property type="entry name" value="TransReg_Diox_bact_type"/>
</dbReference>
<keyword evidence="1" id="KW-0238">DNA-binding</keyword>
<dbReference type="GO" id="GO:0003700">
    <property type="term" value="F:DNA-binding transcription factor activity"/>
    <property type="evidence" value="ECO:0007669"/>
    <property type="project" value="TreeGrafter"/>
</dbReference>
<dbReference type="EMBL" id="LAZR01001134">
    <property type="protein sequence ID" value="KKN50086.1"/>
    <property type="molecule type" value="Genomic_DNA"/>
</dbReference>
<dbReference type="Pfam" id="PF07883">
    <property type="entry name" value="Cupin_2"/>
    <property type="match status" value="1"/>
</dbReference>
<organism evidence="3">
    <name type="scientific">marine sediment metagenome</name>
    <dbReference type="NCBI Taxonomy" id="412755"/>
    <lineage>
        <taxon>unclassified sequences</taxon>
        <taxon>metagenomes</taxon>
        <taxon>ecological metagenomes</taxon>
    </lineage>
</organism>
<dbReference type="SUPFAM" id="SSF47413">
    <property type="entry name" value="lambda repressor-like DNA-binding domains"/>
    <property type="match status" value="1"/>
</dbReference>
<dbReference type="InterPro" id="IPR014710">
    <property type="entry name" value="RmlC-like_jellyroll"/>
</dbReference>
<dbReference type="GO" id="GO:0003677">
    <property type="term" value="F:DNA binding"/>
    <property type="evidence" value="ECO:0007669"/>
    <property type="project" value="UniProtKB-KW"/>
</dbReference>
<gene>
    <name evidence="3" type="ORF">LCGC14_0636370</name>
</gene>